<dbReference type="Proteomes" id="UP000694044">
    <property type="component" value="Unassembled WGS sequence"/>
</dbReference>
<dbReference type="AlphaFoldDB" id="A0A8T1VA63"/>
<evidence type="ECO:0000256" key="5">
    <source>
        <dbReference type="RuleBase" id="RU367124"/>
    </source>
</evidence>
<protein>
    <recommendedName>
        <fullName evidence="5">RxLR effector protein</fullName>
    </recommendedName>
</protein>
<evidence type="ECO:0000256" key="4">
    <source>
        <dbReference type="ARBA" id="ARBA00022729"/>
    </source>
</evidence>
<evidence type="ECO:0000313" key="7">
    <source>
        <dbReference type="Proteomes" id="UP000694044"/>
    </source>
</evidence>
<dbReference type="EMBL" id="JAGDFM010000445">
    <property type="protein sequence ID" value="KAG7378187.1"/>
    <property type="molecule type" value="Genomic_DNA"/>
</dbReference>
<evidence type="ECO:0000313" key="6">
    <source>
        <dbReference type="EMBL" id="KAG7378187.1"/>
    </source>
</evidence>
<keyword evidence="4 5" id="KW-0732">Signal</keyword>
<dbReference type="InterPro" id="IPR031825">
    <property type="entry name" value="RXLR"/>
</dbReference>
<proteinExistence type="inferred from homology"/>
<dbReference type="Pfam" id="PF16810">
    <property type="entry name" value="RXLR"/>
    <property type="match status" value="1"/>
</dbReference>
<dbReference type="OrthoDB" id="124761at2759"/>
<comment type="similarity">
    <text evidence="2 5">Belongs to the RxLR effector family.</text>
</comment>
<keyword evidence="3 5" id="KW-0964">Secreted</keyword>
<feature type="chain" id="PRO_5035961811" description="RxLR effector protein" evidence="5">
    <location>
        <begin position="22"/>
        <end position="182"/>
    </location>
</feature>
<reference evidence="6" key="1">
    <citation type="submission" date="2021-02" db="EMBL/GenBank/DDBJ databases">
        <authorList>
            <person name="Palmer J.M."/>
        </authorList>
    </citation>
    <scope>NUCLEOTIDE SEQUENCE</scope>
    <source>
        <strain evidence="6">SCRP734</strain>
    </source>
</reference>
<comment type="domain">
    <text evidence="5">The RxLR-dEER motif acts to carry the protein into the host cell cytoplasm through binding to cell surface phosphatidylinositol-3-phosphate.</text>
</comment>
<keyword evidence="7" id="KW-1185">Reference proteome</keyword>
<evidence type="ECO:0000256" key="3">
    <source>
        <dbReference type="ARBA" id="ARBA00022525"/>
    </source>
</evidence>
<feature type="signal peptide" evidence="5">
    <location>
        <begin position="1"/>
        <end position="21"/>
    </location>
</feature>
<comment type="subcellular location">
    <subcellularLocation>
        <location evidence="1 5">Secreted</location>
    </subcellularLocation>
</comment>
<organism evidence="6 7">
    <name type="scientific">Phytophthora pseudosyringae</name>
    <dbReference type="NCBI Taxonomy" id="221518"/>
    <lineage>
        <taxon>Eukaryota</taxon>
        <taxon>Sar</taxon>
        <taxon>Stramenopiles</taxon>
        <taxon>Oomycota</taxon>
        <taxon>Peronosporomycetes</taxon>
        <taxon>Peronosporales</taxon>
        <taxon>Peronosporaceae</taxon>
        <taxon>Phytophthora</taxon>
    </lineage>
</organism>
<comment type="caution">
    <text evidence="6">The sequence shown here is derived from an EMBL/GenBank/DDBJ whole genome shotgun (WGS) entry which is preliminary data.</text>
</comment>
<comment type="function">
    <text evidence="5">Effector that suppresses plant defense responses during pathogen infection.</text>
</comment>
<evidence type="ECO:0000256" key="2">
    <source>
        <dbReference type="ARBA" id="ARBA00010400"/>
    </source>
</evidence>
<name>A0A8T1VA63_9STRA</name>
<evidence type="ECO:0000256" key="1">
    <source>
        <dbReference type="ARBA" id="ARBA00004613"/>
    </source>
</evidence>
<gene>
    <name evidence="6" type="ORF">PHYPSEUDO_010437</name>
</gene>
<sequence length="182" mass="20383">MRVCYALIAVAAILAQREAVADSKQNQLVADIAAPSLDAAQIATSSKRYLRLFEVEKQLPKVIKRQQVITVDQLLNTKHLDEILDPKRADALLAKKNLGGWLDKSTLDAVLRGDFAQKKEMFKAWRASGRTSRMVTRLIKKSDPSIEKKYRVVYTMYAGYLKMVYKQENNAKRLAAAAAAGN</sequence>
<dbReference type="GO" id="GO:0005576">
    <property type="term" value="C:extracellular region"/>
    <property type="evidence" value="ECO:0007669"/>
    <property type="project" value="UniProtKB-SubCell"/>
</dbReference>
<accession>A0A8T1VA63</accession>